<dbReference type="GO" id="GO:0000166">
    <property type="term" value="F:nucleotide binding"/>
    <property type="evidence" value="ECO:0007669"/>
    <property type="project" value="InterPro"/>
</dbReference>
<accession>A0A2R5EXK9</accession>
<evidence type="ECO:0000313" key="3">
    <source>
        <dbReference type="EMBL" id="GBG11410.1"/>
    </source>
</evidence>
<dbReference type="InterPro" id="IPR052515">
    <property type="entry name" value="Gfo/Idh/MocA_Oxidoreductase"/>
</dbReference>
<dbReference type="Gene3D" id="3.30.360.10">
    <property type="entry name" value="Dihydrodipicolinate Reductase, domain 2"/>
    <property type="match status" value="1"/>
</dbReference>
<dbReference type="InterPro" id="IPR055170">
    <property type="entry name" value="GFO_IDH_MocA-like_dom"/>
</dbReference>
<dbReference type="AlphaFoldDB" id="A0A2R5EXK9"/>
<dbReference type="Pfam" id="PF22725">
    <property type="entry name" value="GFO_IDH_MocA_C3"/>
    <property type="match status" value="1"/>
</dbReference>
<gene>
    <name evidence="3" type="ORF">PAT3040_06226</name>
</gene>
<dbReference type="PANTHER" id="PTHR43249:SF1">
    <property type="entry name" value="D-GLUCOSIDE 3-DEHYDROGENASE"/>
    <property type="match status" value="1"/>
</dbReference>
<feature type="domain" description="GFO/IDH/MocA-like oxidoreductase" evidence="2">
    <location>
        <begin position="138"/>
        <end position="260"/>
    </location>
</feature>
<dbReference type="PANTHER" id="PTHR43249">
    <property type="entry name" value="UDP-N-ACETYL-2-AMINO-2-DEOXY-D-GLUCURONATE OXIDASE"/>
    <property type="match status" value="1"/>
</dbReference>
<evidence type="ECO:0000259" key="2">
    <source>
        <dbReference type="Pfam" id="PF22725"/>
    </source>
</evidence>
<organism evidence="3 4">
    <name type="scientific">Paenibacillus agaridevorans</name>
    <dbReference type="NCBI Taxonomy" id="171404"/>
    <lineage>
        <taxon>Bacteria</taxon>
        <taxon>Bacillati</taxon>
        <taxon>Bacillota</taxon>
        <taxon>Bacilli</taxon>
        <taxon>Bacillales</taxon>
        <taxon>Paenibacillaceae</taxon>
        <taxon>Paenibacillus</taxon>
    </lineage>
</organism>
<dbReference type="RefSeq" id="WP_108995709.1">
    <property type="nucleotide sequence ID" value="NZ_BDQX01000398.1"/>
</dbReference>
<proteinExistence type="predicted"/>
<evidence type="ECO:0000259" key="1">
    <source>
        <dbReference type="Pfam" id="PF01408"/>
    </source>
</evidence>
<reference evidence="3 4" key="1">
    <citation type="submission" date="2017-08" db="EMBL/GenBank/DDBJ databases">
        <title>Substantial Increase in Enzyme Production by Combined Drug-Resistance Mutations in Paenibacillus agaridevorans.</title>
        <authorList>
            <person name="Tanaka Y."/>
            <person name="Funane K."/>
            <person name="Hosaka T."/>
            <person name="Shiwa Y."/>
            <person name="Fujita N."/>
            <person name="Miyazaki T."/>
            <person name="Yoshikawa H."/>
            <person name="Murakami K."/>
            <person name="Kasahara K."/>
            <person name="Inaoka T."/>
            <person name="Hiraga Y."/>
            <person name="Ochi K."/>
        </authorList>
    </citation>
    <scope>NUCLEOTIDE SEQUENCE [LARGE SCALE GENOMIC DNA]</scope>
    <source>
        <strain evidence="3 4">T-3040</strain>
    </source>
</reference>
<dbReference type="EMBL" id="BDQX01000398">
    <property type="protein sequence ID" value="GBG11410.1"/>
    <property type="molecule type" value="Genomic_DNA"/>
</dbReference>
<dbReference type="Gene3D" id="3.40.50.720">
    <property type="entry name" value="NAD(P)-binding Rossmann-like Domain"/>
    <property type="match status" value="1"/>
</dbReference>
<dbReference type="Pfam" id="PF01408">
    <property type="entry name" value="GFO_IDH_MocA"/>
    <property type="match status" value="1"/>
</dbReference>
<dbReference type="Proteomes" id="UP000245202">
    <property type="component" value="Unassembled WGS sequence"/>
</dbReference>
<dbReference type="SUPFAM" id="SSF55347">
    <property type="entry name" value="Glyceraldehyde-3-phosphate dehydrogenase-like, C-terminal domain"/>
    <property type="match status" value="1"/>
</dbReference>
<sequence length="368" mass="39817">MTLMRIAIIGCGAIAEKHVAAIAELGGGAEIAALCDISEERLRVFAFRAGIPRFPGATLHTDIDEMLTRPELDLVVVATSSDSHARIALRSLEAGKHVLVEKPLALSMGEARELIRLARAKKLELAVSFQARYSPRIAAMKAAIEEGRFGEIGHGAVAMRWNRDITYYRSGPWREDWSKGGGLFINQCIHYVDLLIWLLGPLQSVYALAGIHGQFIGVENVGAALLRFKSGAVGIIEASTGVYPRTLGTSISLFGSRGTASFEGTALQEAAVWTFEHNHGSEGADSVFEQRTLSKVPDTDIKLSHTPLYRELLTAIRGGESPIASAESTLPALEAVLGIYQSIKSGLVVELPINEEFHMGGMVWREKG</sequence>
<comment type="caution">
    <text evidence="3">The sequence shown here is derived from an EMBL/GenBank/DDBJ whole genome shotgun (WGS) entry which is preliminary data.</text>
</comment>
<keyword evidence="4" id="KW-1185">Reference proteome</keyword>
<feature type="domain" description="Gfo/Idh/MocA-like oxidoreductase N-terminal" evidence="1">
    <location>
        <begin position="4"/>
        <end position="128"/>
    </location>
</feature>
<dbReference type="InterPro" id="IPR000683">
    <property type="entry name" value="Gfo/Idh/MocA-like_OxRdtase_N"/>
</dbReference>
<protein>
    <submittedName>
        <fullName evidence="3">Oxidoreductase</fullName>
    </submittedName>
</protein>
<name>A0A2R5EXK9_9BACL</name>
<evidence type="ECO:0000313" key="4">
    <source>
        <dbReference type="Proteomes" id="UP000245202"/>
    </source>
</evidence>
<dbReference type="SUPFAM" id="SSF51735">
    <property type="entry name" value="NAD(P)-binding Rossmann-fold domains"/>
    <property type="match status" value="1"/>
</dbReference>
<dbReference type="InterPro" id="IPR036291">
    <property type="entry name" value="NAD(P)-bd_dom_sf"/>
</dbReference>